<dbReference type="RefSeq" id="WP_093148599.1">
    <property type="nucleotide sequence ID" value="NZ_FNBW01000002.1"/>
</dbReference>
<dbReference type="PANTHER" id="PTHR43135">
    <property type="entry name" value="ALPHA-D-RIBOSE 1-METHYLPHOSPHONATE 5-TRIPHOSPHATE DIPHOSPHATASE"/>
    <property type="match status" value="1"/>
</dbReference>
<organism evidence="2 3">
    <name type="scientific">Thalassobaculum litoreum DSM 18839</name>
    <dbReference type="NCBI Taxonomy" id="1123362"/>
    <lineage>
        <taxon>Bacteria</taxon>
        <taxon>Pseudomonadati</taxon>
        <taxon>Pseudomonadota</taxon>
        <taxon>Alphaproteobacteria</taxon>
        <taxon>Rhodospirillales</taxon>
        <taxon>Thalassobaculaceae</taxon>
        <taxon>Thalassobaculum</taxon>
    </lineage>
</organism>
<dbReference type="InterPro" id="IPR013108">
    <property type="entry name" value="Amidohydro_3"/>
</dbReference>
<dbReference type="NCBIfam" id="NF011987">
    <property type="entry name" value="PRK15446.2-3"/>
    <property type="match status" value="1"/>
</dbReference>
<feature type="domain" description="Amidohydrolase 3" evidence="1">
    <location>
        <begin position="317"/>
        <end position="374"/>
    </location>
</feature>
<dbReference type="PIRSF" id="PIRSF038971">
    <property type="entry name" value="PhnM"/>
    <property type="match status" value="1"/>
</dbReference>
<dbReference type="OrthoDB" id="9785413at2"/>
<dbReference type="InterPro" id="IPR032466">
    <property type="entry name" value="Metal_Hydrolase"/>
</dbReference>
<comment type="caution">
    <text evidence="2">The sequence shown here is derived from an EMBL/GenBank/DDBJ whole genome shotgun (WGS) entry which is preliminary data.</text>
</comment>
<evidence type="ECO:0000313" key="3">
    <source>
        <dbReference type="Proteomes" id="UP000198615"/>
    </source>
</evidence>
<gene>
    <name evidence="2" type="ORF">SAMN05660686_00998</name>
</gene>
<evidence type="ECO:0000259" key="1">
    <source>
        <dbReference type="Pfam" id="PF07969"/>
    </source>
</evidence>
<dbReference type="InterPro" id="IPR012696">
    <property type="entry name" value="PhnM"/>
</dbReference>
<dbReference type="AlphaFoldDB" id="A0A8G2EUF5"/>
<dbReference type="Gene3D" id="2.30.40.10">
    <property type="entry name" value="Urease, subunit C, domain 1"/>
    <property type="match status" value="1"/>
</dbReference>
<dbReference type="GO" id="GO:0019700">
    <property type="term" value="P:organic phosphonate catabolic process"/>
    <property type="evidence" value="ECO:0007669"/>
    <property type="project" value="InterPro"/>
</dbReference>
<protein>
    <submittedName>
        <fullName evidence="2">Alpha-D-ribose 1-methylphosphonate 5-triphosphate diphosphatase</fullName>
    </submittedName>
</protein>
<dbReference type="SUPFAM" id="SSF51338">
    <property type="entry name" value="Composite domain of metallo-dependent hydrolases"/>
    <property type="match status" value="1"/>
</dbReference>
<reference evidence="2 3" key="1">
    <citation type="submission" date="2016-10" db="EMBL/GenBank/DDBJ databases">
        <authorList>
            <person name="Varghese N."/>
            <person name="Submissions S."/>
        </authorList>
    </citation>
    <scope>NUCLEOTIDE SEQUENCE [LARGE SCALE GENOMIC DNA]</scope>
    <source>
        <strain evidence="2 3">DSM 18839</strain>
    </source>
</reference>
<dbReference type="Proteomes" id="UP000198615">
    <property type="component" value="Unassembled WGS sequence"/>
</dbReference>
<dbReference type="Gene3D" id="3.20.20.140">
    <property type="entry name" value="Metal-dependent hydrolases"/>
    <property type="match status" value="2"/>
</dbReference>
<dbReference type="Pfam" id="PF07969">
    <property type="entry name" value="Amidohydro_3"/>
    <property type="match status" value="1"/>
</dbReference>
<dbReference type="NCBIfam" id="NF011990">
    <property type="entry name" value="PRK15446.2-6"/>
    <property type="match status" value="1"/>
</dbReference>
<dbReference type="GO" id="GO:0016810">
    <property type="term" value="F:hydrolase activity, acting on carbon-nitrogen (but not peptide) bonds"/>
    <property type="evidence" value="ECO:0007669"/>
    <property type="project" value="InterPro"/>
</dbReference>
<sequence>MKRGIASRRVLLADGTVADTVVTIEDGAISAIGAESSGNVWDAGDAWVLPGVIDLHGDAFERQIMPRPGVHFPMDLALQDTDAQMLANGISTAYHGVTYSWEPGLRGRESTLKVKAAIEAAKPRLGCDTRFHLRHETHNLAAEKEVLDWLADGTVDLLAFNDHSHVSLREIEQNGKSTATYVGRTGLSHDQFMDLLREVCGRQPDVPASIERLSKAALDNGVALASHDDDDPDLRSWYHGLGCRIAEFPMNTPTAEKAVALGDPVICGAPNIIRGGSHMGTRGVRAATEVKEGRCTILVSDYYYPALVQAPFRLVQDGDCDFATAWGLVSTNPARAAGLDDRGTVETGKRADLVVLDQRNGVPAKVLATVVEGRDAYRTAA</sequence>
<name>A0A8G2EUF5_9PROT</name>
<dbReference type="PANTHER" id="PTHR43135:SF3">
    <property type="entry name" value="ALPHA-D-RIBOSE 1-METHYLPHOSPHONATE 5-TRIPHOSPHATE DIPHOSPHATASE"/>
    <property type="match status" value="1"/>
</dbReference>
<dbReference type="InterPro" id="IPR051781">
    <property type="entry name" value="Metallo-dep_Hydrolase"/>
</dbReference>
<dbReference type="InterPro" id="IPR011059">
    <property type="entry name" value="Metal-dep_hydrolase_composite"/>
</dbReference>
<accession>A0A8G2EUF5</accession>
<evidence type="ECO:0000313" key="2">
    <source>
        <dbReference type="EMBL" id="SDF31178.1"/>
    </source>
</evidence>
<proteinExistence type="predicted"/>
<keyword evidence="3" id="KW-1185">Reference proteome</keyword>
<dbReference type="SUPFAM" id="SSF51556">
    <property type="entry name" value="Metallo-dependent hydrolases"/>
    <property type="match status" value="1"/>
</dbReference>
<dbReference type="EMBL" id="FNBW01000002">
    <property type="protein sequence ID" value="SDF31178.1"/>
    <property type="molecule type" value="Genomic_DNA"/>
</dbReference>